<comment type="caution">
    <text evidence="1">The sequence shown here is derived from an EMBL/GenBank/DDBJ whole genome shotgun (WGS) entry which is preliminary data.</text>
</comment>
<protein>
    <submittedName>
        <fullName evidence="1">Uncharacterized protein</fullName>
    </submittedName>
</protein>
<dbReference type="EMBL" id="SNRY01000696">
    <property type="protein sequence ID" value="KAA6337484.1"/>
    <property type="molecule type" value="Genomic_DNA"/>
</dbReference>
<reference evidence="1" key="1">
    <citation type="submission" date="2019-03" db="EMBL/GenBank/DDBJ databases">
        <title>Single cell metagenomics reveals metabolic interactions within the superorganism composed of flagellate Streblomastix strix and complex community of Bacteroidetes bacteria on its surface.</title>
        <authorList>
            <person name="Treitli S.C."/>
            <person name="Kolisko M."/>
            <person name="Husnik F."/>
            <person name="Keeling P."/>
            <person name="Hampl V."/>
        </authorList>
    </citation>
    <scope>NUCLEOTIDE SEQUENCE</scope>
    <source>
        <strain evidence="1">STM</strain>
    </source>
</reference>
<name>A0A5J4RUI5_9ZZZZ</name>
<dbReference type="AlphaFoldDB" id="A0A5J4RUI5"/>
<sequence length="171" mass="20900">MTIMSRKAAKRWWGINPPKEVAYYYRDDGYCWGDVNPNWKICTYKEIYRKKRERQSREIERKRASINIHPALIWVFYNNTPFFHGWWIYIRTIKKEYAINFRNTFLEKEMLPKIRNLYPLGILPLEETFIEWCEAFEKKYHRSGKKEKNAIAFCHVLIDKYGNLKDVYGKI</sequence>
<evidence type="ECO:0000313" key="1">
    <source>
        <dbReference type="EMBL" id="KAA6337484.1"/>
    </source>
</evidence>
<accession>A0A5J4RUI5</accession>
<proteinExistence type="predicted"/>
<organism evidence="1">
    <name type="scientific">termite gut metagenome</name>
    <dbReference type="NCBI Taxonomy" id="433724"/>
    <lineage>
        <taxon>unclassified sequences</taxon>
        <taxon>metagenomes</taxon>
        <taxon>organismal metagenomes</taxon>
    </lineage>
</organism>
<gene>
    <name evidence="1" type="ORF">EZS27_014445</name>
</gene>